<reference evidence="2 3" key="1">
    <citation type="submission" date="2018-08" db="EMBL/GenBank/DDBJ databases">
        <title>A genome reference for cultivated species of the human gut microbiota.</title>
        <authorList>
            <person name="Zou Y."/>
            <person name="Xue W."/>
            <person name="Luo G."/>
        </authorList>
    </citation>
    <scope>NUCLEOTIDE SEQUENCE [LARGE SCALE GENOMIC DNA]</scope>
    <source>
        <strain evidence="2 3">AM23-3</strain>
    </source>
</reference>
<evidence type="ECO:0000313" key="3">
    <source>
        <dbReference type="Proteomes" id="UP000284579"/>
    </source>
</evidence>
<protein>
    <submittedName>
        <fullName evidence="2">Type II toxin-antitoxin system RelE/ParE family toxin</fullName>
    </submittedName>
</protein>
<dbReference type="NCBIfam" id="TIGR02385">
    <property type="entry name" value="RelE_StbE"/>
    <property type="match status" value="1"/>
</dbReference>
<comment type="caution">
    <text evidence="2">The sequence shown here is derived from an EMBL/GenBank/DDBJ whole genome shotgun (WGS) entry which is preliminary data.</text>
</comment>
<dbReference type="AlphaFoldDB" id="A0A3R6FNH9"/>
<evidence type="ECO:0000256" key="1">
    <source>
        <dbReference type="ARBA" id="ARBA00022649"/>
    </source>
</evidence>
<dbReference type="InterPro" id="IPR007712">
    <property type="entry name" value="RelE/ParE_toxin"/>
</dbReference>
<dbReference type="EMBL" id="QRHO01000002">
    <property type="protein sequence ID" value="RHF85384.1"/>
    <property type="molecule type" value="Genomic_DNA"/>
</dbReference>
<organism evidence="2 3">
    <name type="scientific">Coprococcus comes</name>
    <dbReference type="NCBI Taxonomy" id="410072"/>
    <lineage>
        <taxon>Bacteria</taxon>
        <taxon>Bacillati</taxon>
        <taxon>Bacillota</taxon>
        <taxon>Clostridia</taxon>
        <taxon>Lachnospirales</taxon>
        <taxon>Lachnospiraceae</taxon>
        <taxon>Coprococcus</taxon>
    </lineage>
</organism>
<name>A0A3R6FNH9_9FIRM</name>
<dbReference type="SUPFAM" id="SSF143011">
    <property type="entry name" value="RelE-like"/>
    <property type="match status" value="1"/>
</dbReference>
<dbReference type="Proteomes" id="UP000284579">
    <property type="component" value="Unassembled WGS sequence"/>
</dbReference>
<keyword evidence="1" id="KW-1277">Toxin-antitoxin system</keyword>
<dbReference type="Gene3D" id="3.30.2310.20">
    <property type="entry name" value="RelE-like"/>
    <property type="match status" value="1"/>
</dbReference>
<dbReference type="InterPro" id="IPR035093">
    <property type="entry name" value="RelE/ParE_toxin_dom_sf"/>
</dbReference>
<proteinExistence type="predicted"/>
<gene>
    <name evidence="2" type="ORF">DW656_03210</name>
</gene>
<sequence>MHVRHWENSGGNIWDKYTVKMFPQAYRDIDKIYEQALLVSNYADNAIALAEKLEKAILSLEEQPYREAERKYGFYAFKGYRQLTVENYIIVYEVFENEKVVAVVTIKYGKVSFRIKKSH</sequence>
<evidence type="ECO:0000313" key="2">
    <source>
        <dbReference type="EMBL" id="RHF85384.1"/>
    </source>
</evidence>
<dbReference type="Pfam" id="PF05016">
    <property type="entry name" value="ParE_toxin"/>
    <property type="match status" value="1"/>
</dbReference>
<accession>A0A3R6FNH9</accession>